<dbReference type="Proteomes" id="UP001239909">
    <property type="component" value="Unassembled WGS sequence"/>
</dbReference>
<evidence type="ECO:0000256" key="1">
    <source>
        <dbReference type="SAM" id="SignalP"/>
    </source>
</evidence>
<dbReference type="RefSeq" id="WP_285674516.1">
    <property type="nucleotide sequence ID" value="NZ_BSYI01000055.1"/>
</dbReference>
<protein>
    <submittedName>
        <fullName evidence="2">Uncharacterized protein</fullName>
    </submittedName>
</protein>
<feature type="chain" id="PRO_5046850809" evidence="1">
    <location>
        <begin position="18"/>
        <end position="113"/>
    </location>
</feature>
<dbReference type="EMBL" id="BSYI01000055">
    <property type="protein sequence ID" value="GMG85232.1"/>
    <property type="molecule type" value="Genomic_DNA"/>
</dbReference>
<accession>A0ABQ6LT26</accession>
<comment type="caution">
    <text evidence="2">The sequence shown here is derived from an EMBL/GenBank/DDBJ whole genome shotgun (WGS) entry which is preliminary data.</text>
</comment>
<evidence type="ECO:0000313" key="2">
    <source>
        <dbReference type="EMBL" id="GMG85232.1"/>
    </source>
</evidence>
<proteinExistence type="predicted"/>
<keyword evidence="3" id="KW-1185">Reference proteome</keyword>
<evidence type="ECO:0000313" key="3">
    <source>
        <dbReference type="Proteomes" id="UP001239909"/>
    </source>
</evidence>
<gene>
    <name evidence="2" type="ORF">LNKW23_44490</name>
</gene>
<keyword evidence="1" id="KW-0732">Signal</keyword>
<sequence>MIRTALALALLAAPALAQETAAPEPEAALPAAAQGDVLPAETTIGTLHAAGYVVGPITTAPATDAAVNRFGFVMEHPDGADHPLYVCRLMVGSGQEDTVQFPLIMTNICARID</sequence>
<organism evidence="2 3">
    <name type="scientific">Paralimibaculum aggregatum</name>
    <dbReference type="NCBI Taxonomy" id="3036245"/>
    <lineage>
        <taxon>Bacteria</taxon>
        <taxon>Pseudomonadati</taxon>
        <taxon>Pseudomonadota</taxon>
        <taxon>Alphaproteobacteria</taxon>
        <taxon>Rhodobacterales</taxon>
        <taxon>Paracoccaceae</taxon>
        <taxon>Paralimibaculum</taxon>
    </lineage>
</organism>
<name>A0ABQ6LT26_9RHOB</name>
<feature type="signal peptide" evidence="1">
    <location>
        <begin position="1"/>
        <end position="17"/>
    </location>
</feature>
<reference evidence="2 3" key="1">
    <citation type="submission" date="2023-04" db="EMBL/GenBank/DDBJ databases">
        <title>Marinoamorphus aggregata gen. nov., sp. Nov., isolate from tissue of brittle star Ophioplocus japonicus.</title>
        <authorList>
            <person name="Kawano K."/>
            <person name="Sawayama S."/>
            <person name="Nakagawa S."/>
        </authorList>
    </citation>
    <scope>NUCLEOTIDE SEQUENCE [LARGE SCALE GENOMIC DNA]</scope>
    <source>
        <strain evidence="2 3">NKW23</strain>
    </source>
</reference>